<dbReference type="RefSeq" id="WP_285740552.1">
    <property type="nucleotide sequence ID" value="NZ_BSSA01000043.1"/>
</dbReference>
<evidence type="ECO:0000256" key="1">
    <source>
        <dbReference type="SAM" id="MobiDB-lite"/>
    </source>
</evidence>
<dbReference type="EMBL" id="BSSA01000043">
    <property type="protein sequence ID" value="GLW74996.1"/>
    <property type="molecule type" value="Genomic_DNA"/>
</dbReference>
<organism evidence="2 3">
    <name type="scientific">Kitasatospora phosalacinea</name>
    <dbReference type="NCBI Taxonomy" id="2065"/>
    <lineage>
        <taxon>Bacteria</taxon>
        <taxon>Bacillati</taxon>
        <taxon>Actinomycetota</taxon>
        <taxon>Actinomycetes</taxon>
        <taxon>Kitasatosporales</taxon>
        <taxon>Streptomycetaceae</taxon>
        <taxon>Kitasatospora</taxon>
    </lineage>
</organism>
<comment type="caution">
    <text evidence="2">The sequence shown here is derived from an EMBL/GenBank/DDBJ whole genome shotgun (WGS) entry which is preliminary data.</text>
</comment>
<evidence type="ECO:0000313" key="3">
    <source>
        <dbReference type="Proteomes" id="UP001165041"/>
    </source>
</evidence>
<sequence length="64" mass="6788">MATLHSSRLNRSGHVVDVVSHTGRPPEQSYSWHCSGCGTEHRYGPQAAAENAAAQHAATCTSGR</sequence>
<dbReference type="AlphaFoldDB" id="A0A9W6QG49"/>
<name>A0A9W6QG49_9ACTN</name>
<reference evidence="2" key="1">
    <citation type="submission" date="2023-02" db="EMBL/GenBank/DDBJ databases">
        <title>Kitasatospora phosalacinea NBRC 14627.</title>
        <authorList>
            <person name="Ichikawa N."/>
            <person name="Sato H."/>
            <person name="Tonouchi N."/>
        </authorList>
    </citation>
    <scope>NUCLEOTIDE SEQUENCE</scope>
    <source>
        <strain evidence="2">NBRC 14627</strain>
    </source>
</reference>
<gene>
    <name evidence="2" type="ORF">Kpho02_72930</name>
</gene>
<dbReference type="Proteomes" id="UP001165041">
    <property type="component" value="Unassembled WGS sequence"/>
</dbReference>
<accession>A0A9W6QG49</accession>
<protein>
    <submittedName>
        <fullName evidence="2">Uncharacterized protein</fullName>
    </submittedName>
</protein>
<feature type="compositionally biased region" description="Polar residues" evidence="1">
    <location>
        <begin position="1"/>
        <end position="10"/>
    </location>
</feature>
<feature type="region of interest" description="Disordered" evidence="1">
    <location>
        <begin position="1"/>
        <end position="30"/>
    </location>
</feature>
<evidence type="ECO:0000313" key="2">
    <source>
        <dbReference type="EMBL" id="GLW74996.1"/>
    </source>
</evidence>
<proteinExistence type="predicted"/>